<keyword evidence="6 10" id="KW-0460">Magnesium</keyword>
<dbReference type="GO" id="GO:0000287">
    <property type="term" value="F:magnesium ion binding"/>
    <property type="evidence" value="ECO:0007669"/>
    <property type="project" value="UniProtKB-UniRule"/>
</dbReference>
<evidence type="ECO:0000313" key="12">
    <source>
        <dbReference type="EMBL" id="MBO8431838.1"/>
    </source>
</evidence>
<dbReference type="Gene3D" id="3.40.50.920">
    <property type="match status" value="1"/>
</dbReference>
<dbReference type="EC" id="2.2.1.7" evidence="10"/>
<comment type="caution">
    <text evidence="12">The sequence shown here is derived from an EMBL/GenBank/DDBJ whole genome shotgun (WGS) entry which is preliminary data.</text>
</comment>
<comment type="pathway">
    <text evidence="1 10">Metabolic intermediate biosynthesis; 1-deoxy-D-xylulose 5-phosphate biosynthesis; 1-deoxy-D-xylulose 5-phosphate from D-glyceraldehyde 3-phosphate and pyruvate: step 1/1.</text>
</comment>
<keyword evidence="4 10" id="KW-0808">Transferase</keyword>
<dbReference type="GO" id="GO:0005829">
    <property type="term" value="C:cytosol"/>
    <property type="evidence" value="ECO:0007669"/>
    <property type="project" value="TreeGrafter"/>
</dbReference>
<dbReference type="CDD" id="cd07033">
    <property type="entry name" value="TPP_PYR_DXS_TK_like"/>
    <property type="match status" value="1"/>
</dbReference>
<feature type="binding site" evidence="10">
    <location>
        <position position="176"/>
    </location>
    <ligand>
        <name>thiamine diphosphate</name>
        <dbReference type="ChEBI" id="CHEBI:58937"/>
    </ligand>
</feature>
<evidence type="ECO:0000256" key="5">
    <source>
        <dbReference type="ARBA" id="ARBA00022723"/>
    </source>
</evidence>
<dbReference type="FunFam" id="3.40.50.970:FF:000005">
    <property type="entry name" value="1-deoxy-D-xylulose-5-phosphate synthase"/>
    <property type="match status" value="1"/>
</dbReference>
<comment type="cofactor">
    <cofactor evidence="10">
        <name>thiamine diphosphate</name>
        <dbReference type="ChEBI" id="CHEBI:58937"/>
    </cofactor>
    <text evidence="10">Binds 1 thiamine pyrophosphate per subunit.</text>
</comment>
<keyword evidence="9 10" id="KW-0414">Isoprene biosynthesis</keyword>
<dbReference type="Proteomes" id="UP000823612">
    <property type="component" value="Unassembled WGS sequence"/>
</dbReference>
<comment type="cofactor">
    <cofactor evidence="10">
        <name>Mg(2+)</name>
        <dbReference type="ChEBI" id="CHEBI:18420"/>
    </cofactor>
    <text evidence="10">Binds 1 Mg(2+) ion per subunit.</text>
</comment>
<protein>
    <recommendedName>
        <fullName evidence="10">1-deoxy-D-xylulose-5-phosphate synthase</fullName>
        <ecNumber evidence="10">2.2.1.7</ecNumber>
    </recommendedName>
    <alternativeName>
        <fullName evidence="10">1-deoxyxylulose-5-phosphate synthase</fullName>
        <shortName evidence="10">DXP synthase</shortName>
        <shortName evidence="10">DXPS</shortName>
    </alternativeName>
</protein>
<gene>
    <name evidence="10" type="primary">dxs</name>
    <name evidence="12" type="ORF">IAB08_00885</name>
</gene>
<dbReference type="NCBIfam" id="NF003933">
    <property type="entry name" value="PRK05444.2-2"/>
    <property type="match status" value="1"/>
</dbReference>
<sequence>MEKLLDHINTPEDLKKLKPSQLPQIADELREFIIKVIANHPGHLSASLGTVELTVALHYVFNTPYDRIIWDVGHQAYGHKILTGRKERFASIRCLDGLSGFPSRFESEYDAFGTGHSSTSISAALGMAIASNLKGEKDRQHIAVIGDGAMTGGMAFEGLNNAGAARCNLLVILNDNGMSIDVSTGALSRYFTRMKASKSYNQLKDSVWNMMGGDSDKQYHPKHFISKLTAAMSSLISPKTSNLFEALNFRYFGPIDGHDIPTLLAVLSDLKTIQGPKLLHIVTVKGKGLKQAEEDPTVYHAPGRFDSATGQLLPKRIDLSLAPKYQDVFGKTIIELAKSNPRIVGITPAMPTGCSLSMMMKKMPERVFDVGIAEQHAVTFSAGLAAEGMLPFCNIYSSFMQRGFDQVIHDVALQKLPVVFCLDRAGLVGEDGATHHGAFDLAYFRPIPNLVISAPMNERELRNLMYTAQLPETGLPFVIRYPRGRGVTPRWKTPLEIQPVGKGICLKEGKEAAIVSLGHIGNNGLKAIELAEGQCPEKQFGLYNMIYLKPLDEGLLQEVFEKYPRIITLEDGVLKGGLYSAVCEFAARHHYPHHILGIGIPDRFIHQGSIPQLQALCGMDPESIAKALLGQ</sequence>
<dbReference type="InterPro" id="IPR005475">
    <property type="entry name" value="Transketolase-like_Pyr-bd"/>
</dbReference>
<dbReference type="PANTHER" id="PTHR43322:SF5">
    <property type="entry name" value="1-DEOXY-D-XYLULOSE-5-PHOSPHATE SYNTHASE, CHLOROPLASTIC"/>
    <property type="match status" value="1"/>
</dbReference>
<comment type="subunit">
    <text evidence="3 10">Homodimer.</text>
</comment>
<accession>A0A9D9DQL5</accession>
<dbReference type="Pfam" id="PF02780">
    <property type="entry name" value="Transketolase_C"/>
    <property type="match status" value="1"/>
</dbReference>
<comment type="function">
    <text evidence="10">Catalyzes the acyloin condensation reaction between C atoms 2 and 3 of pyruvate and glyceraldehyde 3-phosphate to yield 1-deoxy-D-xylulose-5-phosphate (DXP).</text>
</comment>
<feature type="binding site" evidence="10">
    <location>
        <begin position="148"/>
        <end position="149"/>
    </location>
    <ligand>
        <name>thiamine diphosphate</name>
        <dbReference type="ChEBI" id="CHEBI:58937"/>
    </ligand>
</feature>
<evidence type="ECO:0000256" key="10">
    <source>
        <dbReference type="HAMAP-Rule" id="MF_00315"/>
    </source>
</evidence>
<organism evidence="12 13">
    <name type="scientific">Candidatus Pullibacteroides excrementavium</name>
    <dbReference type="NCBI Taxonomy" id="2840905"/>
    <lineage>
        <taxon>Bacteria</taxon>
        <taxon>Pseudomonadati</taxon>
        <taxon>Bacteroidota</taxon>
        <taxon>Bacteroidia</taxon>
        <taxon>Bacteroidales</taxon>
        <taxon>Candidatus Pullibacteroides</taxon>
    </lineage>
</organism>
<dbReference type="InterPro" id="IPR029061">
    <property type="entry name" value="THDP-binding"/>
</dbReference>
<dbReference type="Pfam" id="PF02779">
    <property type="entry name" value="Transket_pyr"/>
    <property type="match status" value="1"/>
</dbReference>
<evidence type="ECO:0000256" key="3">
    <source>
        <dbReference type="ARBA" id="ARBA00011738"/>
    </source>
</evidence>
<dbReference type="SUPFAM" id="SSF52922">
    <property type="entry name" value="TK C-terminal domain-like"/>
    <property type="match status" value="1"/>
</dbReference>
<evidence type="ECO:0000256" key="1">
    <source>
        <dbReference type="ARBA" id="ARBA00004980"/>
    </source>
</evidence>
<name>A0A9D9DQL5_9BACT</name>
<proteinExistence type="inferred from homology"/>
<comment type="catalytic activity">
    <reaction evidence="10">
        <text>D-glyceraldehyde 3-phosphate + pyruvate + H(+) = 1-deoxy-D-xylulose 5-phosphate + CO2</text>
        <dbReference type="Rhea" id="RHEA:12605"/>
        <dbReference type="ChEBI" id="CHEBI:15361"/>
        <dbReference type="ChEBI" id="CHEBI:15378"/>
        <dbReference type="ChEBI" id="CHEBI:16526"/>
        <dbReference type="ChEBI" id="CHEBI:57792"/>
        <dbReference type="ChEBI" id="CHEBI:59776"/>
        <dbReference type="EC" id="2.2.1.7"/>
    </reaction>
</comment>
<reference evidence="12" key="2">
    <citation type="journal article" date="2021" name="PeerJ">
        <title>Extensive microbial diversity within the chicken gut microbiome revealed by metagenomics and culture.</title>
        <authorList>
            <person name="Gilroy R."/>
            <person name="Ravi A."/>
            <person name="Getino M."/>
            <person name="Pursley I."/>
            <person name="Horton D.L."/>
            <person name="Alikhan N.F."/>
            <person name="Baker D."/>
            <person name="Gharbi K."/>
            <person name="Hall N."/>
            <person name="Watson M."/>
            <person name="Adriaenssens E.M."/>
            <person name="Foster-Nyarko E."/>
            <person name="Jarju S."/>
            <person name="Secka A."/>
            <person name="Antonio M."/>
            <person name="Oren A."/>
            <person name="Chaudhuri R.R."/>
            <person name="La Ragione R."/>
            <person name="Hildebrand F."/>
            <person name="Pallen M.J."/>
        </authorList>
    </citation>
    <scope>NUCLEOTIDE SEQUENCE</scope>
    <source>
        <strain evidence="12">2889</strain>
    </source>
</reference>
<dbReference type="PANTHER" id="PTHR43322">
    <property type="entry name" value="1-D-DEOXYXYLULOSE 5-PHOSPHATE SYNTHASE-RELATED"/>
    <property type="match status" value="1"/>
</dbReference>
<dbReference type="PROSITE" id="PS00802">
    <property type="entry name" value="TRANSKETOLASE_2"/>
    <property type="match status" value="1"/>
</dbReference>
<comment type="similarity">
    <text evidence="2 10">Belongs to the transketolase family. DXPS subfamily.</text>
</comment>
<dbReference type="InterPro" id="IPR033248">
    <property type="entry name" value="Transketolase_C"/>
</dbReference>
<evidence type="ECO:0000259" key="11">
    <source>
        <dbReference type="SMART" id="SM00861"/>
    </source>
</evidence>
<evidence type="ECO:0000256" key="7">
    <source>
        <dbReference type="ARBA" id="ARBA00022977"/>
    </source>
</evidence>
<feature type="domain" description="Transketolase-like pyrimidine-binding" evidence="11">
    <location>
        <begin position="323"/>
        <end position="489"/>
    </location>
</feature>
<evidence type="ECO:0000256" key="6">
    <source>
        <dbReference type="ARBA" id="ARBA00022842"/>
    </source>
</evidence>
<dbReference type="Gene3D" id="3.40.50.970">
    <property type="match status" value="2"/>
</dbReference>
<evidence type="ECO:0000256" key="8">
    <source>
        <dbReference type="ARBA" id="ARBA00023052"/>
    </source>
</evidence>
<evidence type="ECO:0000256" key="4">
    <source>
        <dbReference type="ARBA" id="ARBA00022679"/>
    </source>
</evidence>
<keyword evidence="8 10" id="KW-0786">Thiamine pyrophosphate</keyword>
<evidence type="ECO:0000256" key="2">
    <source>
        <dbReference type="ARBA" id="ARBA00011081"/>
    </source>
</evidence>
<dbReference type="SMART" id="SM00861">
    <property type="entry name" value="Transket_pyr"/>
    <property type="match status" value="1"/>
</dbReference>
<evidence type="ECO:0000313" key="13">
    <source>
        <dbReference type="Proteomes" id="UP000823612"/>
    </source>
</evidence>
<feature type="binding site" evidence="10">
    <location>
        <begin position="115"/>
        <end position="117"/>
    </location>
    <ligand>
        <name>thiamine diphosphate</name>
        <dbReference type="ChEBI" id="CHEBI:58937"/>
    </ligand>
</feature>
<dbReference type="GO" id="GO:0009228">
    <property type="term" value="P:thiamine biosynthetic process"/>
    <property type="evidence" value="ECO:0007669"/>
    <property type="project" value="UniProtKB-UniRule"/>
</dbReference>
<dbReference type="EMBL" id="JADIMZ010000012">
    <property type="protein sequence ID" value="MBO8431838.1"/>
    <property type="molecule type" value="Genomic_DNA"/>
</dbReference>
<dbReference type="InterPro" id="IPR005477">
    <property type="entry name" value="Dxylulose-5-P_synthase"/>
</dbReference>
<evidence type="ECO:0000256" key="9">
    <source>
        <dbReference type="ARBA" id="ARBA00023229"/>
    </source>
</evidence>
<feature type="binding site" evidence="10">
    <location>
        <position position="176"/>
    </location>
    <ligand>
        <name>Mg(2+)</name>
        <dbReference type="ChEBI" id="CHEBI:18420"/>
    </ligand>
</feature>
<feature type="binding site" evidence="10">
    <location>
        <position position="147"/>
    </location>
    <ligand>
        <name>Mg(2+)</name>
        <dbReference type="ChEBI" id="CHEBI:18420"/>
    </ligand>
</feature>
<dbReference type="InterPro" id="IPR009014">
    <property type="entry name" value="Transketo_C/PFOR_II"/>
</dbReference>
<feature type="binding site" evidence="10">
    <location>
        <position position="374"/>
    </location>
    <ligand>
        <name>thiamine diphosphate</name>
        <dbReference type="ChEBI" id="CHEBI:58937"/>
    </ligand>
</feature>
<keyword evidence="7 10" id="KW-0784">Thiamine biosynthesis</keyword>
<keyword evidence="5 10" id="KW-0479">Metal-binding</keyword>
<dbReference type="GO" id="GO:0008661">
    <property type="term" value="F:1-deoxy-D-xylulose-5-phosphate synthase activity"/>
    <property type="evidence" value="ECO:0007669"/>
    <property type="project" value="UniProtKB-UniRule"/>
</dbReference>
<dbReference type="HAMAP" id="MF_00315">
    <property type="entry name" value="DXP_synth"/>
    <property type="match status" value="1"/>
</dbReference>
<dbReference type="CDD" id="cd02007">
    <property type="entry name" value="TPP_DXS"/>
    <property type="match status" value="1"/>
</dbReference>
<comment type="caution">
    <text evidence="10">Lacks conserved residue(s) required for the propagation of feature annotation.</text>
</comment>
<dbReference type="GO" id="GO:0030976">
    <property type="term" value="F:thiamine pyrophosphate binding"/>
    <property type="evidence" value="ECO:0007669"/>
    <property type="project" value="UniProtKB-UniRule"/>
</dbReference>
<feature type="binding site" evidence="10">
    <location>
        <position position="74"/>
    </location>
    <ligand>
        <name>thiamine diphosphate</name>
        <dbReference type="ChEBI" id="CHEBI:58937"/>
    </ligand>
</feature>
<dbReference type="GO" id="GO:0016114">
    <property type="term" value="P:terpenoid biosynthetic process"/>
    <property type="evidence" value="ECO:0007669"/>
    <property type="project" value="UniProtKB-UniRule"/>
</dbReference>
<dbReference type="SUPFAM" id="SSF52518">
    <property type="entry name" value="Thiamin diphosphate-binding fold (THDP-binding)"/>
    <property type="match status" value="2"/>
</dbReference>
<dbReference type="AlphaFoldDB" id="A0A9D9DQL5"/>
<dbReference type="GO" id="GO:0019288">
    <property type="term" value="P:isopentenyl diphosphate biosynthetic process, methylerythritol 4-phosphate pathway"/>
    <property type="evidence" value="ECO:0007669"/>
    <property type="project" value="TreeGrafter"/>
</dbReference>
<reference evidence="12" key="1">
    <citation type="submission" date="2020-10" db="EMBL/GenBank/DDBJ databases">
        <authorList>
            <person name="Gilroy R."/>
        </authorList>
    </citation>
    <scope>NUCLEOTIDE SEQUENCE</scope>
    <source>
        <strain evidence="12">2889</strain>
    </source>
</reference>
<dbReference type="NCBIfam" id="TIGR00204">
    <property type="entry name" value="dxs"/>
    <property type="match status" value="1"/>
</dbReference>
<dbReference type="Pfam" id="PF13292">
    <property type="entry name" value="DXP_synthase_N"/>
    <property type="match status" value="1"/>
</dbReference>
<dbReference type="InterPro" id="IPR020826">
    <property type="entry name" value="Transketolase_BS"/>
</dbReference>